<feature type="transmembrane region" description="Helical" evidence="7">
    <location>
        <begin position="259"/>
        <end position="279"/>
    </location>
</feature>
<feature type="transmembrane region" description="Helical" evidence="7">
    <location>
        <begin position="317"/>
        <end position="338"/>
    </location>
</feature>
<keyword evidence="2" id="KW-0813">Transport</keyword>
<keyword evidence="5 7" id="KW-1133">Transmembrane helix</keyword>
<evidence type="ECO:0000256" key="3">
    <source>
        <dbReference type="ARBA" id="ARBA00022475"/>
    </source>
</evidence>
<dbReference type="InterPro" id="IPR050171">
    <property type="entry name" value="MFS_Transporters"/>
</dbReference>
<protein>
    <submittedName>
        <fullName evidence="9">Multi-drug efflux transporter</fullName>
    </submittedName>
</protein>
<feature type="transmembrane region" description="Helical" evidence="7">
    <location>
        <begin position="381"/>
        <end position="399"/>
    </location>
</feature>
<keyword evidence="6 7" id="KW-0472">Membrane</keyword>
<feature type="transmembrane region" description="Helical" evidence="7">
    <location>
        <begin position="52"/>
        <end position="75"/>
    </location>
</feature>
<dbReference type="EMBL" id="BMVC01000002">
    <property type="protein sequence ID" value="GHC82286.1"/>
    <property type="molecule type" value="Genomic_DNA"/>
</dbReference>
<evidence type="ECO:0000256" key="1">
    <source>
        <dbReference type="ARBA" id="ARBA00004651"/>
    </source>
</evidence>
<evidence type="ECO:0000313" key="10">
    <source>
        <dbReference type="Proteomes" id="UP000638353"/>
    </source>
</evidence>
<proteinExistence type="predicted"/>
<dbReference type="SUPFAM" id="SSF103473">
    <property type="entry name" value="MFS general substrate transporter"/>
    <property type="match status" value="1"/>
</dbReference>
<feature type="transmembrane region" description="Helical" evidence="7">
    <location>
        <begin position="350"/>
        <end position="375"/>
    </location>
</feature>
<dbReference type="AlphaFoldDB" id="A0A919C7N5"/>
<dbReference type="GO" id="GO:0005886">
    <property type="term" value="C:plasma membrane"/>
    <property type="evidence" value="ECO:0007669"/>
    <property type="project" value="UniProtKB-SubCell"/>
</dbReference>
<evidence type="ECO:0000256" key="5">
    <source>
        <dbReference type="ARBA" id="ARBA00022989"/>
    </source>
</evidence>
<evidence type="ECO:0000256" key="4">
    <source>
        <dbReference type="ARBA" id="ARBA00022692"/>
    </source>
</evidence>
<keyword evidence="4 7" id="KW-0812">Transmembrane</keyword>
<dbReference type="Pfam" id="PF07690">
    <property type="entry name" value="MFS_1"/>
    <property type="match status" value="1"/>
</dbReference>
<reference evidence="9" key="2">
    <citation type="submission" date="2020-09" db="EMBL/GenBank/DDBJ databases">
        <authorList>
            <person name="Sun Q."/>
            <person name="Ohkuma M."/>
        </authorList>
    </citation>
    <scope>NUCLEOTIDE SEQUENCE</scope>
    <source>
        <strain evidence="9">JCM 4637</strain>
    </source>
</reference>
<evidence type="ECO:0000256" key="6">
    <source>
        <dbReference type="ARBA" id="ARBA00023136"/>
    </source>
</evidence>
<dbReference type="GO" id="GO:0022857">
    <property type="term" value="F:transmembrane transporter activity"/>
    <property type="evidence" value="ECO:0007669"/>
    <property type="project" value="InterPro"/>
</dbReference>
<feature type="transmembrane region" description="Helical" evidence="7">
    <location>
        <begin position="87"/>
        <end position="106"/>
    </location>
</feature>
<sequence>MNAIPPTSGAQKNRRAPHRIGFWFVAVAFSVLMAFGTAPTPLWPLYQDRDGFGATTVTIAFAIMVVGASVGFLGLGHLSDRYGRRRVIVPALVVDVVAAAMLALWPDLPVLLAARLLTGLAVGLMASTATAYLMDLWHEAHPGQPLSPTPGLVAAVSNLGGLAMGPLVVGALAQWAGAPLVTPYVLFAVAMLVLLVLILATPETVDTELAKGVRPARFALREGARPVFVAAAAGGFFAFAASGIFSALGAIIVRLDLGITSPLVAGTAAFAVFGASALAQLLLGRMPVVRMLTLGAVLFPVGLGLTALTLYVPSLPLFLVAAVLSGSGSGLLFKASVGQTAAAADPSSRAGVLAVFFVIAYVGMGVPSVLFSIAANQFGRQPVMIVFAVLLSVGSAVAARIGVRAARPAPVAVTPPVREPVRA</sequence>
<dbReference type="InterPro" id="IPR011701">
    <property type="entry name" value="MFS"/>
</dbReference>
<dbReference type="InterPro" id="IPR036259">
    <property type="entry name" value="MFS_trans_sf"/>
</dbReference>
<dbReference type="InterPro" id="IPR020846">
    <property type="entry name" value="MFS_dom"/>
</dbReference>
<dbReference type="Proteomes" id="UP000638353">
    <property type="component" value="Unassembled WGS sequence"/>
</dbReference>
<feature type="transmembrane region" description="Helical" evidence="7">
    <location>
        <begin position="291"/>
        <end position="311"/>
    </location>
</feature>
<dbReference type="PROSITE" id="PS50850">
    <property type="entry name" value="MFS"/>
    <property type="match status" value="1"/>
</dbReference>
<evidence type="ECO:0000259" key="8">
    <source>
        <dbReference type="PROSITE" id="PS50850"/>
    </source>
</evidence>
<feature type="transmembrane region" description="Helical" evidence="7">
    <location>
        <begin position="112"/>
        <end position="134"/>
    </location>
</feature>
<dbReference type="PANTHER" id="PTHR23517:SF13">
    <property type="entry name" value="MAJOR FACILITATOR SUPERFAMILY MFS_1"/>
    <property type="match status" value="1"/>
</dbReference>
<evidence type="ECO:0000256" key="2">
    <source>
        <dbReference type="ARBA" id="ARBA00022448"/>
    </source>
</evidence>
<gene>
    <name evidence="9" type="ORF">GCM10010334_10390</name>
</gene>
<dbReference type="Gene3D" id="1.20.1250.20">
    <property type="entry name" value="MFS general substrate transporter like domains"/>
    <property type="match status" value="1"/>
</dbReference>
<comment type="subcellular location">
    <subcellularLocation>
        <location evidence="1">Cell membrane</location>
        <topology evidence="1">Multi-pass membrane protein</topology>
    </subcellularLocation>
</comment>
<reference evidence="9" key="1">
    <citation type="journal article" date="2014" name="Int. J. Syst. Evol. Microbiol.">
        <title>Complete genome sequence of Corynebacterium casei LMG S-19264T (=DSM 44701T), isolated from a smear-ripened cheese.</title>
        <authorList>
            <consortium name="US DOE Joint Genome Institute (JGI-PGF)"/>
            <person name="Walter F."/>
            <person name="Albersmeier A."/>
            <person name="Kalinowski J."/>
            <person name="Ruckert C."/>
        </authorList>
    </citation>
    <scope>NUCLEOTIDE SEQUENCE</scope>
    <source>
        <strain evidence="9">JCM 4637</strain>
    </source>
</reference>
<dbReference type="PANTHER" id="PTHR23517">
    <property type="entry name" value="RESISTANCE PROTEIN MDTM, PUTATIVE-RELATED-RELATED"/>
    <property type="match status" value="1"/>
</dbReference>
<evidence type="ECO:0000256" key="7">
    <source>
        <dbReference type="SAM" id="Phobius"/>
    </source>
</evidence>
<keyword evidence="3" id="KW-1003">Cell membrane</keyword>
<name>A0A919C7N5_9ACTN</name>
<comment type="caution">
    <text evidence="9">The sequence shown here is derived from an EMBL/GenBank/DDBJ whole genome shotgun (WGS) entry which is preliminary data.</text>
</comment>
<organism evidence="9 10">
    <name type="scientific">Streptomyces finlayi</name>
    <dbReference type="NCBI Taxonomy" id="67296"/>
    <lineage>
        <taxon>Bacteria</taxon>
        <taxon>Bacillati</taxon>
        <taxon>Actinomycetota</taxon>
        <taxon>Actinomycetes</taxon>
        <taxon>Kitasatosporales</taxon>
        <taxon>Streptomycetaceae</taxon>
        <taxon>Streptomyces</taxon>
    </lineage>
</organism>
<feature type="transmembrane region" description="Helical" evidence="7">
    <location>
        <begin position="155"/>
        <end position="178"/>
    </location>
</feature>
<feature type="domain" description="Major facilitator superfamily (MFS) profile" evidence="8">
    <location>
        <begin position="1"/>
        <end position="406"/>
    </location>
</feature>
<feature type="transmembrane region" description="Helical" evidence="7">
    <location>
        <begin position="20"/>
        <end position="40"/>
    </location>
</feature>
<accession>A0A919C7N5</accession>
<feature type="transmembrane region" description="Helical" evidence="7">
    <location>
        <begin position="184"/>
        <end position="205"/>
    </location>
</feature>
<evidence type="ECO:0000313" key="9">
    <source>
        <dbReference type="EMBL" id="GHC82286.1"/>
    </source>
</evidence>
<feature type="transmembrane region" description="Helical" evidence="7">
    <location>
        <begin position="226"/>
        <end position="253"/>
    </location>
</feature>
<dbReference type="RefSeq" id="WP_189822256.1">
    <property type="nucleotide sequence ID" value="NZ_BMVC01000002.1"/>
</dbReference>